<protein>
    <submittedName>
        <fullName evidence="1">Uncharacterized protein</fullName>
    </submittedName>
</protein>
<gene>
    <name evidence="1" type="ORF">APY04_2859</name>
</gene>
<name>A0A120CTY3_HYPSL</name>
<evidence type="ECO:0000313" key="1">
    <source>
        <dbReference type="EMBL" id="KWT65397.1"/>
    </source>
</evidence>
<dbReference type="EMBL" id="LMTR01000081">
    <property type="protein sequence ID" value="KWT65397.1"/>
    <property type="molecule type" value="Genomic_DNA"/>
</dbReference>
<proteinExistence type="predicted"/>
<evidence type="ECO:0000313" key="2">
    <source>
        <dbReference type="Proteomes" id="UP000059074"/>
    </source>
</evidence>
<dbReference type="STRING" id="121290.APY04_2859"/>
<reference evidence="1 2" key="1">
    <citation type="submission" date="2015-10" db="EMBL/GenBank/DDBJ databases">
        <title>Transcriptomic analysis of a linuron degrading triple-species bacterial consortium.</title>
        <authorList>
            <person name="Albers P."/>
        </authorList>
    </citation>
    <scope>NUCLEOTIDE SEQUENCE [LARGE SCALE GENOMIC DNA]</scope>
    <source>
        <strain evidence="1 2">WDL6</strain>
    </source>
</reference>
<dbReference type="Proteomes" id="UP000059074">
    <property type="component" value="Unassembled WGS sequence"/>
</dbReference>
<sequence>MGLIGECCLAGVYRNAMHVCAVQNAYNTGKSAAAGLLLRTLIVAH</sequence>
<dbReference type="AlphaFoldDB" id="A0A120CTY3"/>
<comment type="caution">
    <text evidence="1">The sequence shown here is derived from an EMBL/GenBank/DDBJ whole genome shotgun (WGS) entry which is preliminary data.</text>
</comment>
<accession>A0A120CTY3</accession>
<organism evidence="1 2">
    <name type="scientific">Hyphomicrobium sulfonivorans</name>
    <dbReference type="NCBI Taxonomy" id="121290"/>
    <lineage>
        <taxon>Bacteria</taxon>
        <taxon>Pseudomonadati</taxon>
        <taxon>Pseudomonadota</taxon>
        <taxon>Alphaproteobacteria</taxon>
        <taxon>Hyphomicrobiales</taxon>
        <taxon>Hyphomicrobiaceae</taxon>
        <taxon>Hyphomicrobium</taxon>
    </lineage>
</organism>
<keyword evidence="2" id="KW-1185">Reference proteome</keyword>